<feature type="transmembrane region" description="Helical" evidence="9">
    <location>
        <begin position="112"/>
        <end position="130"/>
    </location>
</feature>
<evidence type="ECO:0000256" key="8">
    <source>
        <dbReference type="SAM" id="MobiDB-lite"/>
    </source>
</evidence>
<protein>
    <recommendedName>
        <fullName evidence="12">Sulphur transport domain-containing protein</fullName>
    </recommendedName>
</protein>
<feature type="transmembrane region" description="Helical" evidence="9">
    <location>
        <begin position="177"/>
        <end position="198"/>
    </location>
</feature>
<reference evidence="10" key="1">
    <citation type="journal article" date="2023" name="Mol. Phylogenet. Evol.">
        <title>Genome-scale phylogeny and comparative genomics of the fungal order Sordariales.</title>
        <authorList>
            <person name="Hensen N."/>
            <person name="Bonometti L."/>
            <person name="Westerberg I."/>
            <person name="Brannstrom I.O."/>
            <person name="Guillou S."/>
            <person name="Cros-Aarteil S."/>
            <person name="Calhoun S."/>
            <person name="Haridas S."/>
            <person name="Kuo A."/>
            <person name="Mondo S."/>
            <person name="Pangilinan J."/>
            <person name="Riley R."/>
            <person name="LaButti K."/>
            <person name="Andreopoulos B."/>
            <person name="Lipzen A."/>
            <person name="Chen C."/>
            <person name="Yan M."/>
            <person name="Daum C."/>
            <person name="Ng V."/>
            <person name="Clum A."/>
            <person name="Steindorff A."/>
            <person name="Ohm R.A."/>
            <person name="Martin F."/>
            <person name="Silar P."/>
            <person name="Natvig D.O."/>
            <person name="Lalanne C."/>
            <person name="Gautier V."/>
            <person name="Ament-Velasquez S.L."/>
            <person name="Kruys A."/>
            <person name="Hutchinson M.I."/>
            <person name="Powell A.J."/>
            <person name="Barry K."/>
            <person name="Miller A.N."/>
            <person name="Grigoriev I.V."/>
            <person name="Debuchy R."/>
            <person name="Gladieux P."/>
            <person name="Hiltunen Thoren M."/>
            <person name="Johannesson H."/>
        </authorList>
    </citation>
    <scope>NUCLEOTIDE SEQUENCE</scope>
    <source>
        <strain evidence="10">CBS 532.94</strain>
    </source>
</reference>
<keyword evidence="5 9" id="KW-0812">Transmembrane</keyword>
<accession>A0AAN7CE23</accession>
<evidence type="ECO:0000256" key="9">
    <source>
        <dbReference type="SAM" id="Phobius"/>
    </source>
</evidence>
<reference evidence="10" key="2">
    <citation type="submission" date="2023-05" db="EMBL/GenBank/DDBJ databases">
        <authorList>
            <consortium name="Lawrence Berkeley National Laboratory"/>
            <person name="Steindorff A."/>
            <person name="Hensen N."/>
            <person name="Bonometti L."/>
            <person name="Westerberg I."/>
            <person name="Brannstrom I.O."/>
            <person name="Guillou S."/>
            <person name="Cros-Aarteil S."/>
            <person name="Calhoun S."/>
            <person name="Haridas S."/>
            <person name="Kuo A."/>
            <person name="Mondo S."/>
            <person name="Pangilinan J."/>
            <person name="Riley R."/>
            <person name="Labutti K."/>
            <person name="Andreopoulos B."/>
            <person name="Lipzen A."/>
            <person name="Chen C."/>
            <person name="Yanf M."/>
            <person name="Daum C."/>
            <person name="Ng V."/>
            <person name="Clum A."/>
            <person name="Ohm R."/>
            <person name="Martin F."/>
            <person name="Silar P."/>
            <person name="Natvig D."/>
            <person name="Lalanne C."/>
            <person name="Gautier V."/>
            <person name="Ament-Velasquez S.L."/>
            <person name="Kruys A."/>
            <person name="Hutchinson M.I."/>
            <person name="Powell A.J."/>
            <person name="Barry K."/>
            <person name="Miller A.N."/>
            <person name="Grigoriev I.V."/>
            <person name="Debuchy R."/>
            <person name="Gladieux P."/>
            <person name="Thoren M.H."/>
            <person name="Johannesson H."/>
        </authorList>
    </citation>
    <scope>NUCLEOTIDE SEQUENCE</scope>
    <source>
        <strain evidence="10">CBS 532.94</strain>
    </source>
</reference>
<keyword evidence="3" id="KW-1003">Cell membrane</keyword>
<dbReference type="InterPro" id="IPR007272">
    <property type="entry name" value="Sulf_transp_TsuA/YedE"/>
</dbReference>
<keyword evidence="11" id="KW-1185">Reference proteome</keyword>
<evidence type="ECO:0000256" key="5">
    <source>
        <dbReference type="ARBA" id="ARBA00022692"/>
    </source>
</evidence>
<dbReference type="Proteomes" id="UP001303760">
    <property type="component" value="Unassembled WGS sequence"/>
</dbReference>
<evidence type="ECO:0000313" key="11">
    <source>
        <dbReference type="Proteomes" id="UP001303760"/>
    </source>
</evidence>
<evidence type="ECO:0000256" key="7">
    <source>
        <dbReference type="ARBA" id="ARBA00023136"/>
    </source>
</evidence>
<dbReference type="EMBL" id="MU860041">
    <property type="protein sequence ID" value="KAK4240351.1"/>
    <property type="molecule type" value="Genomic_DNA"/>
</dbReference>
<feature type="transmembrane region" description="Helical" evidence="9">
    <location>
        <begin position="313"/>
        <end position="338"/>
    </location>
</feature>
<feature type="transmembrane region" description="Helical" evidence="9">
    <location>
        <begin position="280"/>
        <end position="301"/>
    </location>
</feature>
<dbReference type="Pfam" id="PF04143">
    <property type="entry name" value="Sulf_transp"/>
    <property type="match status" value="1"/>
</dbReference>
<feature type="transmembrane region" description="Helical" evidence="9">
    <location>
        <begin position="251"/>
        <end position="274"/>
    </location>
</feature>
<evidence type="ECO:0000256" key="2">
    <source>
        <dbReference type="ARBA" id="ARBA00022448"/>
    </source>
</evidence>
<sequence>MNNFLTGLAMGAALTTAGVYSPDIILSQFIFQDFTMLQTFLTAAASSTLLVTTSQSLTLTTLPPRPASTLDLLSWTRYDGNILGGALLGAGMAVCGACPGTVLAQLGVGVRSGRWALVGAVLGGGVWSWISRRRRRTGGDGERQQQKTGKNLDSRDGKLAGTGKGEMAYEALGISRAAMLIGLEAGFVLALAAAVKFADAPAAKARGIPPYVAGLAIAAAQLVSMVLRGSLLGASTAFEELGGWLWGAKKYANLVFSAGIVGGAWLASSAVPALRPVTDVAVSPVRAVLGGFMIIFGSRMAGGCTSGHGISGLSLMSISSFLTAAATFAAGGLTGLLVG</sequence>
<keyword evidence="7 9" id="KW-0472">Membrane</keyword>
<comment type="caution">
    <text evidence="10">The sequence shown here is derived from an EMBL/GenBank/DDBJ whole genome shotgun (WGS) entry which is preliminary data.</text>
</comment>
<proteinExistence type="predicted"/>
<evidence type="ECO:0000313" key="10">
    <source>
        <dbReference type="EMBL" id="KAK4240351.1"/>
    </source>
</evidence>
<feature type="transmembrane region" description="Helical" evidence="9">
    <location>
        <begin position="82"/>
        <end position="106"/>
    </location>
</feature>
<dbReference type="AlphaFoldDB" id="A0AAN7CE23"/>
<evidence type="ECO:0000256" key="3">
    <source>
        <dbReference type="ARBA" id="ARBA00022475"/>
    </source>
</evidence>
<feature type="compositionally biased region" description="Basic and acidic residues" evidence="8">
    <location>
        <begin position="137"/>
        <end position="158"/>
    </location>
</feature>
<evidence type="ECO:0008006" key="12">
    <source>
        <dbReference type="Google" id="ProtNLM"/>
    </source>
</evidence>
<keyword evidence="6 9" id="KW-1133">Transmembrane helix</keyword>
<feature type="region of interest" description="Disordered" evidence="8">
    <location>
        <begin position="135"/>
        <end position="159"/>
    </location>
</feature>
<evidence type="ECO:0000256" key="6">
    <source>
        <dbReference type="ARBA" id="ARBA00022989"/>
    </source>
</evidence>
<name>A0AAN7CE23_9PEZI</name>
<dbReference type="PANTHER" id="PTHR30574">
    <property type="entry name" value="INNER MEMBRANE PROTEIN YEDE"/>
    <property type="match status" value="1"/>
</dbReference>
<keyword evidence="2" id="KW-0813">Transport</keyword>
<comment type="subcellular location">
    <subcellularLocation>
        <location evidence="1">Cell inner membrane</location>
        <topology evidence="1">Multi-pass membrane protein</topology>
    </subcellularLocation>
</comment>
<dbReference type="PANTHER" id="PTHR30574:SF1">
    <property type="entry name" value="SULPHUR TRANSPORT DOMAIN-CONTAINING PROTEIN"/>
    <property type="match status" value="1"/>
</dbReference>
<feature type="transmembrane region" description="Helical" evidence="9">
    <location>
        <begin position="210"/>
        <end position="231"/>
    </location>
</feature>
<evidence type="ECO:0000256" key="4">
    <source>
        <dbReference type="ARBA" id="ARBA00022519"/>
    </source>
</evidence>
<keyword evidence="4" id="KW-0997">Cell inner membrane</keyword>
<gene>
    <name evidence="10" type="ORF">C8A03DRAFT_13275</name>
</gene>
<evidence type="ECO:0000256" key="1">
    <source>
        <dbReference type="ARBA" id="ARBA00004429"/>
    </source>
</evidence>
<organism evidence="10 11">
    <name type="scientific">Achaetomium macrosporum</name>
    <dbReference type="NCBI Taxonomy" id="79813"/>
    <lineage>
        <taxon>Eukaryota</taxon>
        <taxon>Fungi</taxon>
        <taxon>Dikarya</taxon>
        <taxon>Ascomycota</taxon>
        <taxon>Pezizomycotina</taxon>
        <taxon>Sordariomycetes</taxon>
        <taxon>Sordariomycetidae</taxon>
        <taxon>Sordariales</taxon>
        <taxon>Chaetomiaceae</taxon>
        <taxon>Achaetomium</taxon>
    </lineage>
</organism>
<dbReference type="GO" id="GO:0005886">
    <property type="term" value="C:plasma membrane"/>
    <property type="evidence" value="ECO:0007669"/>
    <property type="project" value="UniProtKB-SubCell"/>
</dbReference>